<accession>F0U8K1</accession>
<protein>
    <submittedName>
        <fullName evidence="1">Predicted protein</fullName>
    </submittedName>
</protein>
<reference evidence="2" key="1">
    <citation type="submission" date="2008-07" db="EMBL/GenBank/DDBJ databases">
        <title>Annotation of Ajellomyces capsulatus strain H88.</title>
        <authorList>
            <person name="Champion M."/>
            <person name="Cuomo C."/>
            <person name="Ma L.-J."/>
            <person name="Henn M.R."/>
            <person name="Sil A."/>
            <person name="Goldman B."/>
            <person name="Young S.K."/>
            <person name="Kodira C.D."/>
            <person name="Zeng Q."/>
            <person name="Koehrsen M."/>
            <person name="Alvarado L."/>
            <person name="Berlin A."/>
            <person name="Borenstein D."/>
            <person name="Chen Z."/>
            <person name="Engels R."/>
            <person name="Freedman E."/>
            <person name="Gellesch M."/>
            <person name="Goldberg J."/>
            <person name="Griggs A."/>
            <person name="Gujja S."/>
            <person name="Heiman D."/>
            <person name="Hepburn T."/>
            <person name="Howarth C."/>
            <person name="Jen D."/>
            <person name="Larson L."/>
            <person name="Lewis B."/>
            <person name="Mehta T."/>
            <person name="Park D."/>
            <person name="Pearson M."/>
            <person name="Roberts A."/>
            <person name="Saif S."/>
            <person name="Shea T."/>
            <person name="Shenoy N."/>
            <person name="Sisk P."/>
            <person name="Stolte C."/>
            <person name="Sykes S."/>
            <person name="Walk T."/>
            <person name="White J."/>
            <person name="Yandava C."/>
            <person name="Klein B."/>
            <person name="McEwen J.G."/>
            <person name="Puccia R."/>
            <person name="Goldman G.H."/>
            <person name="Felipe M.S."/>
            <person name="Nino-Vega G."/>
            <person name="San-Blas G."/>
            <person name="Taylor J."/>
            <person name="Mendoza L."/>
            <person name="Galagan J."/>
            <person name="Nusbaum C."/>
            <person name="Birren B."/>
        </authorList>
    </citation>
    <scope>NUCLEOTIDE SEQUENCE [LARGE SCALE GENOMIC DNA]</scope>
    <source>
        <strain evidence="2">H88</strain>
    </source>
</reference>
<proteinExistence type="predicted"/>
<gene>
    <name evidence="1" type="ORF">HCEG_00268</name>
</gene>
<sequence>MSQAFRINVLPQGGFAQWLRLRELAYLRKRGTTTAARVQELRGILERTHCNAMLRSLAEVGCCLEMELSTLLMRGQTIPSSVSCLDLGGRLIDSILGNRHLGPSPLISPNCRGWPRKSLHLSSSEVLEYIFRLSMSCRAWLLISPALDYTRTPKHPSPSDISDFDGRSHWPRLPSLFGTLSTSESYDRPCLTFKTKVT</sequence>
<name>F0U8K1_AJEC8</name>
<dbReference type="OrthoDB" id="10334597at2759"/>
<dbReference type="Proteomes" id="UP000008142">
    <property type="component" value="Unassembled WGS sequence"/>
</dbReference>
<evidence type="ECO:0000313" key="2">
    <source>
        <dbReference type="Proteomes" id="UP000008142"/>
    </source>
</evidence>
<dbReference type="EMBL" id="DS990636">
    <property type="protein sequence ID" value="EGC40906.1"/>
    <property type="molecule type" value="Genomic_DNA"/>
</dbReference>
<organism evidence="2">
    <name type="scientific">Ajellomyces capsulatus (strain H88)</name>
    <name type="common">Darling's disease fungus</name>
    <name type="synonym">Histoplasma capsulatum</name>
    <dbReference type="NCBI Taxonomy" id="544711"/>
    <lineage>
        <taxon>Eukaryota</taxon>
        <taxon>Fungi</taxon>
        <taxon>Dikarya</taxon>
        <taxon>Ascomycota</taxon>
        <taxon>Pezizomycotina</taxon>
        <taxon>Eurotiomycetes</taxon>
        <taxon>Eurotiomycetidae</taxon>
        <taxon>Onygenales</taxon>
        <taxon>Ajellomycetaceae</taxon>
        <taxon>Histoplasma</taxon>
    </lineage>
</organism>
<dbReference type="AlphaFoldDB" id="F0U8K1"/>
<dbReference type="HOGENOM" id="CLU_1377749_0_0_1"/>
<evidence type="ECO:0000313" key="1">
    <source>
        <dbReference type="EMBL" id="EGC40906.1"/>
    </source>
</evidence>